<keyword evidence="1" id="KW-0472">Membrane</keyword>
<keyword evidence="1" id="KW-0812">Transmembrane</keyword>
<keyword evidence="2" id="KW-0732">Signal</keyword>
<comment type="caution">
    <text evidence="3">The sequence shown here is derived from an EMBL/GenBank/DDBJ whole genome shotgun (WGS) entry which is preliminary data.</text>
</comment>
<dbReference type="Proteomes" id="UP000014184">
    <property type="component" value="Unassembled WGS sequence"/>
</dbReference>
<evidence type="ECO:0000256" key="2">
    <source>
        <dbReference type="SAM" id="SignalP"/>
    </source>
</evidence>
<keyword evidence="4" id="KW-1185">Reference proteome</keyword>
<sequence length="336" mass="35846">MTVLAALLGLAAALLVPVHASAAATPARPADGQGNIGIQLLEAPVNRRDDPRAHLYIVDHVKPGTTIERRVKVSNDTGERRQFELYPASAEIKNGAFTFAPGRTANELAEWTSVAPEKPVLDPHESIEATVTIAVPEDAAEGERYAVVWAQSSVPPDEKHNVGHTHRVGVRIYLSVGPGGEPPSDFEITDLTAQRDDEGRPSIIAQVRNTGGRALDLRGELRLTEGPGGLSAGPYPTGTAVTLQPGETGKVAVPLTEELPDGPWRAELLLRSGKVERTAAAEVVFPEPGSVVSLTLLRAWSDLTWYVVAAALMFAVFTVALALVVRRKRLSAPARD</sequence>
<evidence type="ECO:0000313" key="4">
    <source>
        <dbReference type="Proteomes" id="UP000014184"/>
    </source>
</evidence>
<evidence type="ECO:0000313" key="3">
    <source>
        <dbReference type="EMBL" id="EOR69930.1"/>
    </source>
</evidence>
<evidence type="ECO:0000256" key="1">
    <source>
        <dbReference type="SAM" id="Phobius"/>
    </source>
</evidence>
<reference evidence="3 4" key="1">
    <citation type="journal article" date="2013" name="Genome Announc.">
        <title>Draft Genome Sequence of the Lignocellulose Decomposer Thermobifida fusca Strain TM51.</title>
        <authorList>
            <person name="Toth A."/>
            <person name="Barna T."/>
            <person name="Nagy I."/>
            <person name="Horvath B."/>
            <person name="Nagy I."/>
            <person name="Tancsics A."/>
            <person name="Kriszt B."/>
            <person name="Baka E."/>
            <person name="Fekete C."/>
            <person name="Kukolya J."/>
        </authorList>
    </citation>
    <scope>NUCLEOTIDE SEQUENCE [LARGE SCALE GENOMIC DNA]</scope>
    <source>
        <strain evidence="3 4">TM51</strain>
    </source>
</reference>
<proteinExistence type="predicted"/>
<evidence type="ECO:0008006" key="5">
    <source>
        <dbReference type="Google" id="ProtNLM"/>
    </source>
</evidence>
<feature type="chain" id="PRO_5040193769" description="Peptidase" evidence="2">
    <location>
        <begin position="23"/>
        <end position="336"/>
    </location>
</feature>
<gene>
    <name evidence="3" type="ORF">TM51_15311</name>
</gene>
<feature type="transmembrane region" description="Helical" evidence="1">
    <location>
        <begin position="303"/>
        <end position="325"/>
    </location>
</feature>
<protein>
    <recommendedName>
        <fullName evidence="5">Peptidase</fullName>
    </recommendedName>
</protein>
<feature type="signal peptide" evidence="2">
    <location>
        <begin position="1"/>
        <end position="22"/>
    </location>
</feature>
<organism evidence="3 4">
    <name type="scientific">Thermobifida fusca TM51</name>
    <dbReference type="NCBI Taxonomy" id="1169414"/>
    <lineage>
        <taxon>Bacteria</taxon>
        <taxon>Bacillati</taxon>
        <taxon>Actinomycetota</taxon>
        <taxon>Actinomycetes</taxon>
        <taxon>Streptosporangiales</taxon>
        <taxon>Nocardiopsidaceae</taxon>
        <taxon>Thermobifida</taxon>
    </lineage>
</organism>
<keyword evidence="1" id="KW-1133">Transmembrane helix</keyword>
<name>A0A9P2WP00_THEFU</name>
<dbReference type="AlphaFoldDB" id="A0A9P2WP00"/>
<accession>A0A9P2WP00</accession>
<dbReference type="EMBL" id="AOSG01000087">
    <property type="protein sequence ID" value="EOR69930.1"/>
    <property type="molecule type" value="Genomic_DNA"/>
</dbReference>